<proteinExistence type="predicted"/>
<dbReference type="Proteomes" id="UP001163321">
    <property type="component" value="Chromosome 7"/>
</dbReference>
<dbReference type="EMBL" id="CM047586">
    <property type="protein sequence ID" value="KAI9909071.1"/>
    <property type="molecule type" value="Genomic_DNA"/>
</dbReference>
<gene>
    <name evidence="1" type="ORF">PsorP6_014476</name>
</gene>
<name>A0ACC0VSJ7_9STRA</name>
<evidence type="ECO:0000313" key="1">
    <source>
        <dbReference type="EMBL" id="KAI9909071.1"/>
    </source>
</evidence>
<accession>A0ACC0VSJ7</accession>
<keyword evidence="2" id="KW-1185">Reference proteome</keyword>
<protein>
    <submittedName>
        <fullName evidence="1">Uncharacterized protein</fullName>
    </submittedName>
</protein>
<sequence length="115" mass="12894">MKQTPKQRSADRNVLSVSSMDDIPNRITTSSIPPNMSHSCGYKEIKSSSSVLTFLEAVRQFKAIARRERMQPDNQEKGLRLLPCLQSLEKGPQEHHLRIVGVVQPPDIAQNASNQ</sequence>
<organism evidence="1 2">
    <name type="scientific">Peronosclerospora sorghi</name>
    <dbReference type="NCBI Taxonomy" id="230839"/>
    <lineage>
        <taxon>Eukaryota</taxon>
        <taxon>Sar</taxon>
        <taxon>Stramenopiles</taxon>
        <taxon>Oomycota</taxon>
        <taxon>Peronosporomycetes</taxon>
        <taxon>Peronosporales</taxon>
        <taxon>Peronosporaceae</taxon>
        <taxon>Peronosclerospora</taxon>
    </lineage>
</organism>
<reference evidence="1 2" key="1">
    <citation type="journal article" date="2022" name="bioRxiv">
        <title>The genome of the oomycete Peronosclerospora sorghi, a cosmopolitan pathogen of maize and sorghum, is inflated with dispersed pseudogenes.</title>
        <authorList>
            <person name="Fletcher K."/>
            <person name="Martin F."/>
            <person name="Isakeit T."/>
            <person name="Cavanaugh K."/>
            <person name="Magill C."/>
            <person name="Michelmore R."/>
        </authorList>
    </citation>
    <scope>NUCLEOTIDE SEQUENCE [LARGE SCALE GENOMIC DNA]</scope>
    <source>
        <strain evidence="1">P6</strain>
    </source>
</reference>
<evidence type="ECO:0000313" key="2">
    <source>
        <dbReference type="Proteomes" id="UP001163321"/>
    </source>
</evidence>
<comment type="caution">
    <text evidence="1">The sequence shown here is derived from an EMBL/GenBank/DDBJ whole genome shotgun (WGS) entry which is preliminary data.</text>
</comment>